<dbReference type="Proteomes" id="UP000063789">
    <property type="component" value="Chromosome"/>
</dbReference>
<reference evidence="10 11" key="2">
    <citation type="journal article" date="2017" name="Int. J. Syst. Evol. Microbiol.">
        <title>Gordonia phthalatica sp. nov., a di-n-butyl phthalate-degrading bacterium isolated from activated sludge.</title>
        <authorList>
            <person name="Jin D."/>
            <person name="Kong X."/>
            <person name="Jia M."/>
            <person name="Yu X."/>
            <person name="Wang X."/>
            <person name="Zhuang X."/>
            <person name="Deng Y."/>
            <person name="Bai Z."/>
        </authorList>
    </citation>
    <scope>NUCLEOTIDE SEQUENCE [LARGE SCALE GENOMIC DNA]</scope>
    <source>
        <strain evidence="10 11">QH-11</strain>
    </source>
</reference>
<dbReference type="FunFam" id="3.30.1440.10:FF:000001">
    <property type="entry name" value="50S ribosomal protein L5"/>
    <property type="match status" value="1"/>
</dbReference>
<keyword evidence="2 6" id="KW-0689">Ribosomal protein</keyword>
<dbReference type="PATRIC" id="fig|1136941.3.peg.3198"/>
<evidence type="ECO:0000256" key="1">
    <source>
        <dbReference type="ARBA" id="ARBA00008553"/>
    </source>
</evidence>
<dbReference type="GO" id="GO:0000049">
    <property type="term" value="F:tRNA binding"/>
    <property type="evidence" value="ECO:0007669"/>
    <property type="project" value="UniProtKB-UniRule"/>
</dbReference>
<dbReference type="GO" id="GO:0005840">
    <property type="term" value="C:ribosome"/>
    <property type="evidence" value="ECO:0007669"/>
    <property type="project" value="UniProtKB-KW"/>
</dbReference>
<comment type="function">
    <text evidence="5">This is one of the proteins that bind and probably mediate the attachment of the 5S RNA into the large ribosomal subunit, where it forms part of the central protuberance. In the 70S ribosome it contacts protein S13 of the 30S subunit (bridge B1b), connecting the 2 subunits; this bridge is implicated in subunit movement. Contacts the P site tRNA; the 5S rRNA and some of its associated proteins might help stabilize positioning of ribosome-bound tRNAs.</text>
</comment>
<comment type="function">
    <text evidence="6">This is 1 of the proteins that bind and probably mediate the attachment of the 5S RNA into the large ribosomal subunit, where it forms part of the central protuberance. In the 70S ribosome it contacts protein S13 of the 30S subunit (bridge B1b), connecting the 2 subunits; this bridge is implicated in subunit movement. Contacts the P site tRNA; the 5S rRNA and some of its associated proteins might help stabilize positioning of ribosome-bound tRNAs.</text>
</comment>
<dbReference type="PANTHER" id="PTHR11994">
    <property type="entry name" value="60S RIBOSOMAL PROTEIN L11-RELATED"/>
    <property type="match status" value="1"/>
</dbReference>
<dbReference type="InterPro" id="IPR031310">
    <property type="entry name" value="Ribosomal_uL5_N"/>
</dbReference>
<comment type="subunit">
    <text evidence="6">Part of the 50S ribosomal subunit; part of the 5S rRNA/L5/L18/L25 subcomplex. Contacts the 5S rRNA and the P site tRNA. Forms a bridge to the 30S subunit in the 70S ribosome.</text>
</comment>
<dbReference type="Pfam" id="PF00281">
    <property type="entry name" value="Ribosomal_L5"/>
    <property type="match status" value="1"/>
</dbReference>
<comment type="similarity">
    <text evidence="1 6 7">Belongs to the universal ribosomal protein uL5 family.</text>
</comment>
<dbReference type="STRING" id="1136941.ACH46_15670"/>
<feature type="domain" description="Large ribosomal subunit protein uL5 C-terminal" evidence="9">
    <location>
        <begin position="91"/>
        <end position="184"/>
    </location>
</feature>
<accession>A0A0N9MT05</accession>
<dbReference type="InterPro" id="IPR022803">
    <property type="entry name" value="Ribosomal_uL5_dom_sf"/>
</dbReference>
<dbReference type="KEGG" id="goq:ACH46_15670"/>
<evidence type="ECO:0000256" key="4">
    <source>
        <dbReference type="ARBA" id="ARBA00035245"/>
    </source>
</evidence>
<name>A0A0N9MT05_9ACTN</name>
<dbReference type="GO" id="GO:0003735">
    <property type="term" value="F:structural constituent of ribosome"/>
    <property type="evidence" value="ECO:0007669"/>
    <property type="project" value="InterPro"/>
</dbReference>
<sequence>MTTSEKVQPRLKAKYREEIKGKLDEEFNYSNVMLIPGVVKVVVNMGVGDAARDAKLINGAVADLALITGQAPEIRRARKSIAQFKLREGMPIGARVTLRGDRMWEFLDRLVSIALPRIRDFRGLSDRQFDGNGNYTFGLNEQSMFHEINIDSIDRPRGMDITVVTTATTDDEGRALLRALGFPFKSNEAKDN</sequence>
<evidence type="ECO:0000313" key="11">
    <source>
        <dbReference type="Proteomes" id="UP000063789"/>
    </source>
</evidence>
<gene>
    <name evidence="6" type="primary">rplE</name>
    <name evidence="10" type="ORF">ACH46_15670</name>
</gene>
<dbReference type="HAMAP" id="MF_01333_B">
    <property type="entry name" value="Ribosomal_uL5_B"/>
    <property type="match status" value="1"/>
</dbReference>
<dbReference type="Pfam" id="PF00673">
    <property type="entry name" value="Ribosomal_L5_C"/>
    <property type="match status" value="1"/>
</dbReference>
<dbReference type="InterPro" id="IPR020930">
    <property type="entry name" value="Ribosomal_uL5_bac-type"/>
</dbReference>
<evidence type="ECO:0000259" key="9">
    <source>
        <dbReference type="Pfam" id="PF00673"/>
    </source>
</evidence>
<dbReference type="GO" id="GO:1990904">
    <property type="term" value="C:ribonucleoprotein complex"/>
    <property type="evidence" value="ECO:0007669"/>
    <property type="project" value="UniProtKB-KW"/>
</dbReference>
<evidence type="ECO:0000313" key="10">
    <source>
        <dbReference type="EMBL" id="ALG85653.1"/>
    </source>
</evidence>
<evidence type="ECO:0000256" key="2">
    <source>
        <dbReference type="ARBA" id="ARBA00022980"/>
    </source>
</evidence>
<evidence type="ECO:0000256" key="7">
    <source>
        <dbReference type="RuleBase" id="RU003930"/>
    </source>
</evidence>
<proteinExistence type="inferred from homology"/>
<dbReference type="InterPro" id="IPR031309">
    <property type="entry name" value="Ribosomal_uL5_C"/>
</dbReference>
<evidence type="ECO:0000256" key="3">
    <source>
        <dbReference type="ARBA" id="ARBA00023274"/>
    </source>
</evidence>
<dbReference type="EMBL" id="CP011853">
    <property type="protein sequence ID" value="ALG85653.1"/>
    <property type="molecule type" value="Genomic_DNA"/>
</dbReference>
<evidence type="ECO:0000256" key="5">
    <source>
        <dbReference type="ARBA" id="ARBA00058604"/>
    </source>
</evidence>
<feature type="domain" description="Large ribosomal subunit protein uL5 N-terminal" evidence="8">
    <location>
        <begin position="31"/>
        <end position="87"/>
    </location>
</feature>
<keyword evidence="6" id="KW-0694">RNA-binding</keyword>
<dbReference type="NCBIfam" id="NF000585">
    <property type="entry name" value="PRK00010.1"/>
    <property type="match status" value="1"/>
</dbReference>
<dbReference type="Gene3D" id="3.30.1440.10">
    <property type="match status" value="1"/>
</dbReference>
<keyword evidence="11" id="KW-1185">Reference proteome</keyword>
<dbReference type="AlphaFoldDB" id="A0A0N9MT05"/>
<dbReference type="GO" id="GO:0019843">
    <property type="term" value="F:rRNA binding"/>
    <property type="evidence" value="ECO:0007669"/>
    <property type="project" value="UniProtKB-UniRule"/>
</dbReference>
<evidence type="ECO:0000256" key="6">
    <source>
        <dbReference type="HAMAP-Rule" id="MF_01333"/>
    </source>
</evidence>
<protein>
    <recommendedName>
        <fullName evidence="4 6">Large ribosomal subunit protein uL5</fullName>
    </recommendedName>
</protein>
<dbReference type="InterPro" id="IPR002132">
    <property type="entry name" value="Ribosomal_uL5"/>
</dbReference>
<keyword evidence="6" id="KW-0699">rRNA-binding</keyword>
<dbReference type="RefSeq" id="WP_062393741.1">
    <property type="nucleotide sequence ID" value="NZ_CP011853.1"/>
</dbReference>
<reference evidence="11" key="1">
    <citation type="submission" date="2015-06" db="EMBL/GenBank/DDBJ databases">
        <title>Complete genome sequence and metabolic analysis of phthalate degradation pathway in Gordonia sp. QH-11.</title>
        <authorList>
            <person name="Jin D."/>
            <person name="Kong X."/>
            <person name="Bai Z."/>
        </authorList>
    </citation>
    <scope>NUCLEOTIDE SEQUENCE [LARGE SCALE GENOMIC DNA]</scope>
    <source>
        <strain evidence="11">QH-11</strain>
    </source>
</reference>
<dbReference type="SUPFAM" id="SSF55282">
    <property type="entry name" value="RL5-like"/>
    <property type="match status" value="1"/>
</dbReference>
<organism evidence="10 11">
    <name type="scientific">Gordonia phthalatica</name>
    <dbReference type="NCBI Taxonomy" id="1136941"/>
    <lineage>
        <taxon>Bacteria</taxon>
        <taxon>Bacillati</taxon>
        <taxon>Actinomycetota</taxon>
        <taxon>Actinomycetes</taxon>
        <taxon>Mycobacteriales</taxon>
        <taxon>Gordoniaceae</taxon>
        <taxon>Gordonia</taxon>
    </lineage>
</organism>
<dbReference type="OrthoDB" id="9806626at2"/>
<dbReference type="GO" id="GO:0006412">
    <property type="term" value="P:translation"/>
    <property type="evidence" value="ECO:0007669"/>
    <property type="project" value="UniProtKB-UniRule"/>
</dbReference>
<evidence type="ECO:0000259" key="8">
    <source>
        <dbReference type="Pfam" id="PF00281"/>
    </source>
</evidence>
<keyword evidence="3 6" id="KW-0687">Ribonucleoprotein</keyword>
<keyword evidence="6" id="KW-0820">tRNA-binding</keyword>
<dbReference type="PIRSF" id="PIRSF002161">
    <property type="entry name" value="Ribosomal_L5"/>
    <property type="match status" value="1"/>
</dbReference>